<dbReference type="RefSeq" id="WP_175103573.1">
    <property type="nucleotide sequence ID" value="NZ_CADIKM010000003.1"/>
</dbReference>
<reference evidence="3 4" key="1">
    <citation type="submission" date="2020-04" db="EMBL/GenBank/DDBJ databases">
        <authorList>
            <person name="De Canck E."/>
        </authorList>
    </citation>
    <scope>NUCLEOTIDE SEQUENCE [LARGE SCALE GENOMIC DNA]</scope>
    <source>
        <strain evidence="3 4">LMG 28138</strain>
    </source>
</reference>
<evidence type="ECO:0000256" key="2">
    <source>
        <dbReference type="SAM" id="Phobius"/>
    </source>
</evidence>
<name>A0A6S7B4W8_9BURK</name>
<feature type="compositionally biased region" description="Polar residues" evidence="1">
    <location>
        <begin position="18"/>
        <end position="30"/>
    </location>
</feature>
<feature type="transmembrane region" description="Helical" evidence="2">
    <location>
        <begin position="53"/>
        <end position="74"/>
    </location>
</feature>
<dbReference type="Proteomes" id="UP000494115">
    <property type="component" value="Unassembled WGS sequence"/>
</dbReference>
<keyword evidence="2" id="KW-1133">Transmembrane helix</keyword>
<keyword evidence="2" id="KW-0812">Transmembrane</keyword>
<organism evidence="3 4">
    <name type="scientific">Pararobbsia alpina</name>
    <dbReference type="NCBI Taxonomy" id="621374"/>
    <lineage>
        <taxon>Bacteria</taxon>
        <taxon>Pseudomonadati</taxon>
        <taxon>Pseudomonadota</taxon>
        <taxon>Betaproteobacteria</taxon>
        <taxon>Burkholderiales</taxon>
        <taxon>Burkholderiaceae</taxon>
        <taxon>Pararobbsia</taxon>
    </lineage>
</organism>
<evidence type="ECO:0000256" key="1">
    <source>
        <dbReference type="SAM" id="MobiDB-lite"/>
    </source>
</evidence>
<feature type="region of interest" description="Disordered" evidence="1">
    <location>
        <begin position="1"/>
        <end position="47"/>
    </location>
</feature>
<keyword evidence="2" id="KW-0472">Membrane</keyword>
<dbReference type="EMBL" id="CADIKM010000003">
    <property type="protein sequence ID" value="CAB3780493.1"/>
    <property type="molecule type" value="Genomic_DNA"/>
</dbReference>
<evidence type="ECO:0000313" key="3">
    <source>
        <dbReference type="EMBL" id="CAB3780493.1"/>
    </source>
</evidence>
<keyword evidence="4" id="KW-1185">Reference proteome</keyword>
<evidence type="ECO:0000313" key="4">
    <source>
        <dbReference type="Proteomes" id="UP000494115"/>
    </source>
</evidence>
<gene>
    <name evidence="3" type="ORF">LMG28138_01053</name>
</gene>
<proteinExistence type="predicted"/>
<accession>A0A6S7B4W8</accession>
<protein>
    <submittedName>
        <fullName evidence="3">Uncharacterized protein</fullName>
    </submittedName>
</protein>
<dbReference type="AlphaFoldDB" id="A0A6S7B4W8"/>
<sequence>MSACTYCPLPREAGPSTGAKSRNESASQSAHVRRPEPQPHVADSHGGTFPSRLMLGVTATLVVAFLGIFSAIMLDNSVKGMSFATEPAGVSTDGALPAAEAIANWLDSDPVAQNAARTVLVTYAR</sequence>